<dbReference type="Proteomes" id="UP001610444">
    <property type="component" value="Unassembled WGS sequence"/>
</dbReference>
<gene>
    <name evidence="1" type="ORF">BJX68DRAFT_264100</name>
</gene>
<organism evidence="1 2">
    <name type="scientific">Aspergillus pseudodeflectus</name>
    <dbReference type="NCBI Taxonomy" id="176178"/>
    <lineage>
        <taxon>Eukaryota</taxon>
        <taxon>Fungi</taxon>
        <taxon>Dikarya</taxon>
        <taxon>Ascomycota</taxon>
        <taxon>Pezizomycotina</taxon>
        <taxon>Eurotiomycetes</taxon>
        <taxon>Eurotiomycetidae</taxon>
        <taxon>Eurotiales</taxon>
        <taxon>Aspergillaceae</taxon>
        <taxon>Aspergillus</taxon>
        <taxon>Aspergillus subgen. Nidulantes</taxon>
    </lineage>
</organism>
<keyword evidence="2" id="KW-1185">Reference proteome</keyword>
<dbReference type="RefSeq" id="XP_070902158.1">
    <property type="nucleotide sequence ID" value="XM_071044881.1"/>
</dbReference>
<evidence type="ECO:0000313" key="1">
    <source>
        <dbReference type="EMBL" id="KAL2855751.1"/>
    </source>
</evidence>
<evidence type="ECO:0008006" key="3">
    <source>
        <dbReference type="Google" id="ProtNLM"/>
    </source>
</evidence>
<evidence type="ECO:0000313" key="2">
    <source>
        <dbReference type="Proteomes" id="UP001610444"/>
    </source>
</evidence>
<proteinExistence type="predicted"/>
<dbReference type="GeneID" id="98160045"/>
<dbReference type="EMBL" id="JBFXLR010000009">
    <property type="protein sequence ID" value="KAL2855751.1"/>
    <property type="molecule type" value="Genomic_DNA"/>
</dbReference>
<comment type="caution">
    <text evidence="1">The sequence shown here is derived from an EMBL/GenBank/DDBJ whole genome shotgun (WGS) entry which is preliminary data.</text>
</comment>
<sequence length="400" mass="45006">MQPQLQASRTTLQDSSLSLATQIDLKDDAGLLAHALCLLLLSYTWCMTQQSAAIALRWCSLADLMLEGIQNSFGNTVPALRELTERTLLLTHNCHGKWRGLPRLHQANHHPDTKANSFSELFERFTLIIPLVAQEPDSGSAIWREAKGRLETFFLEFPEDLLKFSSAKYVYQLEAMIWQHGLFLVLHSTKDFVNLLRDPIYLQPPTLIHLLDHSLLLGEVLPSLLKLDPYVESISPGTMYFVFLSCAVHCLALHQFSSQATSERIAPPAKLLESCSTHLKFVDALEAYCRRCDLLVVREFQRLLTWTMSTVSEGVASGPAMSCHVLYLYRWTAGGSGMVQLKERDALGEWKYGESPTDPLWNNTNMSADGTLIRAICGLCDERRRICEAGFFDLSISVLI</sequence>
<protein>
    <recommendedName>
        <fullName evidence="3">Transcription factor domain-containing protein</fullName>
    </recommendedName>
</protein>
<name>A0ABR4KU03_9EURO</name>
<accession>A0ABR4KU03</accession>
<reference evidence="1 2" key="1">
    <citation type="submission" date="2024-07" db="EMBL/GenBank/DDBJ databases">
        <title>Section-level genome sequencing and comparative genomics of Aspergillus sections Usti and Cavernicolus.</title>
        <authorList>
            <consortium name="Lawrence Berkeley National Laboratory"/>
            <person name="Nybo J.L."/>
            <person name="Vesth T.C."/>
            <person name="Theobald S."/>
            <person name="Frisvad J.C."/>
            <person name="Larsen T.O."/>
            <person name="Kjaerboelling I."/>
            <person name="Rothschild-Mancinelli K."/>
            <person name="Lyhne E.K."/>
            <person name="Kogle M.E."/>
            <person name="Barry K."/>
            <person name="Clum A."/>
            <person name="Na H."/>
            <person name="Ledsgaard L."/>
            <person name="Lin J."/>
            <person name="Lipzen A."/>
            <person name="Kuo A."/>
            <person name="Riley R."/>
            <person name="Mondo S."/>
            <person name="LaButti K."/>
            <person name="Haridas S."/>
            <person name="Pangalinan J."/>
            <person name="Salamov A.A."/>
            <person name="Simmons B.A."/>
            <person name="Magnuson J.K."/>
            <person name="Chen J."/>
            <person name="Drula E."/>
            <person name="Henrissat B."/>
            <person name="Wiebenga A."/>
            <person name="Lubbers R.J."/>
            <person name="Gomes A.C."/>
            <person name="Macurrencykelacurrency M.R."/>
            <person name="Stajich J."/>
            <person name="Grigoriev I.V."/>
            <person name="Mortensen U.H."/>
            <person name="De vries R.P."/>
            <person name="Baker S.E."/>
            <person name="Andersen M.R."/>
        </authorList>
    </citation>
    <scope>NUCLEOTIDE SEQUENCE [LARGE SCALE GENOMIC DNA]</scope>
    <source>
        <strain evidence="1 2">CBS 756.74</strain>
    </source>
</reference>